<gene>
    <name evidence="2" type="ORF">E0W69_009605</name>
</gene>
<name>A0A5P2GBG5_9BACT</name>
<proteinExistence type="predicted"/>
<organism evidence="2 3">
    <name type="scientific">Rhizosphaericola mali</name>
    <dbReference type="NCBI Taxonomy" id="2545455"/>
    <lineage>
        <taxon>Bacteria</taxon>
        <taxon>Pseudomonadati</taxon>
        <taxon>Bacteroidota</taxon>
        <taxon>Chitinophagia</taxon>
        <taxon>Chitinophagales</taxon>
        <taxon>Chitinophagaceae</taxon>
        <taxon>Rhizosphaericola</taxon>
    </lineage>
</organism>
<dbReference type="RefSeq" id="WP_131329849.1">
    <property type="nucleotide sequence ID" value="NZ_CP044016.1"/>
</dbReference>
<accession>A0A5P2GBG5</accession>
<evidence type="ECO:0000313" key="3">
    <source>
        <dbReference type="Proteomes" id="UP000292424"/>
    </source>
</evidence>
<dbReference type="OrthoDB" id="915634at2"/>
<reference evidence="2 3" key="1">
    <citation type="submission" date="2019-09" db="EMBL/GenBank/DDBJ databases">
        <title>Complete genome sequence of Arachidicoccus sp. B3-10 isolated from apple orchard soil.</title>
        <authorList>
            <person name="Kim H.S."/>
            <person name="Han K.-I."/>
            <person name="Suh M.K."/>
            <person name="Lee K.C."/>
            <person name="Eom M.K."/>
            <person name="Kim J.-S."/>
            <person name="Kang S.W."/>
            <person name="Sin Y."/>
            <person name="Lee J.-S."/>
        </authorList>
    </citation>
    <scope>NUCLEOTIDE SEQUENCE [LARGE SCALE GENOMIC DNA]</scope>
    <source>
        <strain evidence="2 3">B3-10</strain>
    </source>
</reference>
<dbReference type="Proteomes" id="UP000292424">
    <property type="component" value="Chromosome"/>
</dbReference>
<dbReference type="AlphaFoldDB" id="A0A5P2GBG5"/>
<dbReference type="EMBL" id="CP044016">
    <property type="protein sequence ID" value="QES88901.1"/>
    <property type="molecule type" value="Genomic_DNA"/>
</dbReference>
<protein>
    <submittedName>
        <fullName evidence="2">Relaxase/mobilization nuclease domain-containing protein</fullName>
    </submittedName>
</protein>
<sequence>MVAKIMVGKNMNGALNYNEIKVSEGNAALLHADGFLLPKEQLSFQNKLFVFSNRTELNDRAKSNSVHISINFDKKDALNKSELLSITEKYMNQIGFKDQPYLLYEHFDAAHRHVHVVTTNIRYDGTQIPMYNLGRDKSMKACRVLEKEYGLVNAVSKKQIELETIKAIPEKVIYGKNETKSAISNTVRAIIRDYKFTSLAEMNAVLKGFNVEAYRGEPNSKMFEKGGLTYHVLDKKGNHIGVPIKASSIYTKPTLKNMESIFQSNKTKQQPYKNSLQRRIDKLLQTPIKDRFVFQLMLKKQGVDVLFRENESMVYGITFIDHNTKSVFNGSDLGKGYTAKRILERFAESGSLEQQKQEDNYNELKNYIQNINYKTGVQKSVEQIYKDGYQLAIGQNSLGSNKYYLSFQNSENGVRAGSINRFDRYFEEGNITEKLCNHLNEYLIQNGIQQLQQYIQNLFSAQSDNYFGHITADKKKPKRKINW</sequence>
<dbReference type="KEGG" id="arac:E0W69_009605"/>
<dbReference type="InterPro" id="IPR005094">
    <property type="entry name" value="Endonuclease_MobA/VirD2"/>
</dbReference>
<evidence type="ECO:0000313" key="2">
    <source>
        <dbReference type="EMBL" id="QES88901.1"/>
    </source>
</evidence>
<evidence type="ECO:0000259" key="1">
    <source>
        <dbReference type="Pfam" id="PF03432"/>
    </source>
</evidence>
<keyword evidence="3" id="KW-1185">Reference proteome</keyword>
<feature type="domain" description="MobA/VirD2-like nuclease" evidence="1">
    <location>
        <begin position="47"/>
        <end position="151"/>
    </location>
</feature>
<dbReference type="Pfam" id="PF03432">
    <property type="entry name" value="Relaxase"/>
    <property type="match status" value="1"/>
</dbReference>